<feature type="compositionally biased region" description="Polar residues" evidence="1">
    <location>
        <begin position="811"/>
        <end position="821"/>
    </location>
</feature>
<feature type="region of interest" description="Disordered" evidence="1">
    <location>
        <begin position="142"/>
        <end position="360"/>
    </location>
</feature>
<protein>
    <submittedName>
        <fullName evidence="2">Uncharacterized protein</fullName>
    </submittedName>
</protein>
<evidence type="ECO:0000256" key="1">
    <source>
        <dbReference type="SAM" id="MobiDB-lite"/>
    </source>
</evidence>
<feature type="region of interest" description="Disordered" evidence="1">
    <location>
        <begin position="427"/>
        <end position="457"/>
    </location>
</feature>
<feature type="compositionally biased region" description="Basic and acidic residues" evidence="1">
    <location>
        <begin position="298"/>
        <end position="312"/>
    </location>
</feature>
<evidence type="ECO:0000313" key="3">
    <source>
        <dbReference type="Proteomes" id="UP000234585"/>
    </source>
</evidence>
<dbReference type="STRING" id="41067.A0A2I2FE95"/>
<keyword evidence="3" id="KW-1185">Reference proteome</keyword>
<accession>A0A2I2FE95</accession>
<proteinExistence type="predicted"/>
<feature type="compositionally biased region" description="Polar residues" evidence="1">
    <location>
        <begin position="538"/>
        <end position="557"/>
    </location>
</feature>
<feature type="compositionally biased region" description="Polar residues" evidence="1">
    <location>
        <begin position="755"/>
        <end position="785"/>
    </location>
</feature>
<dbReference type="OrthoDB" id="5372553at2759"/>
<feature type="compositionally biased region" description="Polar residues" evidence="1">
    <location>
        <begin position="329"/>
        <end position="345"/>
    </location>
</feature>
<feature type="compositionally biased region" description="Low complexity" evidence="1">
    <location>
        <begin position="150"/>
        <end position="163"/>
    </location>
</feature>
<feature type="compositionally biased region" description="Polar residues" evidence="1">
    <location>
        <begin position="279"/>
        <end position="295"/>
    </location>
</feature>
<feature type="region of interest" description="Disordered" evidence="1">
    <location>
        <begin position="538"/>
        <end position="670"/>
    </location>
</feature>
<feature type="compositionally biased region" description="Basic and acidic residues" evidence="1">
    <location>
        <begin position="257"/>
        <end position="277"/>
    </location>
</feature>
<dbReference type="EMBL" id="KZ559132">
    <property type="protein sequence ID" value="PLB38944.1"/>
    <property type="molecule type" value="Genomic_DNA"/>
</dbReference>
<dbReference type="Proteomes" id="UP000234585">
    <property type="component" value="Unassembled WGS sequence"/>
</dbReference>
<organism evidence="2 3">
    <name type="scientific">Aspergillus candidus</name>
    <dbReference type="NCBI Taxonomy" id="41067"/>
    <lineage>
        <taxon>Eukaryota</taxon>
        <taxon>Fungi</taxon>
        <taxon>Dikarya</taxon>
        <taxon>Ascomycota</taxon>
        <taxon>Pezizomycotina</taxon>
        <taxon>Eurotiomycetes</taxon>
        <taxon>Eurotiomycetidae</taxon>
        <taxon>Eurotiales</taxon>
        <taxon>Aspergillaceae</taxon>
        <taxon>Aspergillus</taxon>
        <taxon>Aspergillus subgen. Circumdati</taxon>
    </lineage>
</organism>
<feature type="compositionally biased region" description="Polar residues" evidence="1">
    <location>
        <begin position="570"/>
        <end position="588"/>
    </location>
</feature>
<sequence length="821" mass="89004">MDPVTAERLQKLQMADLGTARREHISTADSAKFNKLRLEDIEATRLSNKVGSRAQRLAQTNKDKLAGWTNVHKTIGDTEDLEDLDNLMNGQSHRAHLNASPEPRGAEAAWLELEVDGSLPTNSVPIPPDRKRVQDLALVPEIKKNDHETSSQGTKASSSSVSSFPHGKKPPDFLKSRRPITGKGDFSRLISPPESFMAAARQMMQIQSIVREPSAPKTPPPTVSEPVQSRKAVTETSKTKALPPKVADKNEPMLNREVQDVDKARSSVTSNKEDPAKKGTQTSVDGNESMLTQNRGEGPSKAKDAPKVKDGEIENSDSKAMSLLHPKDQGQTIYQPKCHQNQPSTPLKEALAPKQATPNNKTSTETAILLDFSATPPRGPSLQDDLASPALQDLKGLQFQDMLFDRGTLSLGQRELCNSTFAPAKKLGFQDTEEEKANATDTQVSTPVAHPSPHDTHQRDIELLCELMESASLSNEHREKLKEIEAELYKSQGPTPVKRKTTTIKVPQTLLPEMKRETPEELLGPTSSSVAQTPIVTGMTRSTPAPTNSPSPQSQWNIKAPPFVPRDVSNYRSPPDCSSSDSTGSLKSPPQPGQPMPVDIDHIIGDHLLPGRRGSHGALGSVPMNVSTSAVPDKSSVKFDMPKAPQSTRALPLNNPFSPRPIESLKKPTGFSIPQVLPRLTEPSTPLRVPKSRAVRITDPNGNDLSESIYAPKLVGSRPIVRAPSNAVPTGAVRITSLNSSTTSQQVHAAKPVESRSTFGIPSRTTPSSAVRITDPNSTTTSQQTHARKPAETKPKTTVRPAVSGLEGSIYATSPSRRPRR</sequence>
<feature type="region of interest" description="Disordered" evidence="1">
    <location>
        <begin position="740"/>
        <end position="821"/>
    </location>
</feature>
<dbReference type="RefSeq" id="XP_024672956.1">
    <property type="nucleotide sequence ID" value="XM_024817237.1"/>
</dbReference>
<name>A0A2I2FE95_ASPCN</name>
<dbReference type="AlphaFoldDB" id="A0A2I2FE95"/>
<gene>
    <name evidence="2" type="ORF">BDW47DRAFT_131074</name>
</gene>
<reference evidence="2 3" key="1">
    <citation type="submission" date="2017-12" db="EMBL/GenBank/DDBJ databases">
        <authorList>
            <consortium name="DOE Joint Genome Institute"/>
            <person name="Haridas S."/>
            <person name="Kjaerbolling I."/>
            <person name="Vesth T.C."/>
            <person name="Frisvad J.C."/>
            <person name="Nybo J.L."/>
            <person name="Theobald S."/>
            <person name="Kuo A."/>
            <person name="Bowyer P."/>
            <person name="Matsuda Y."/>
            <person name="Mondo S."/>
            <person name="Lyhne E.K."/>
            <person name="Kogle M.E."/>
            <person name="Clum A."/>
            <person name="Lipzen A."/>
            <person name="Salamov A."/>
            <person name="Ngan C.Y."/>
            <person name="Daum C."/>
            <person name="Chiniquy J."/>
            <person name="Barry K."/>
            <person name="LaButti K."/>
            <person name="Simmons B.A."/>
            <person name="Magnuson J.K."/>
            <person name="Mortensen U.H."/>
            <person name="Larsen T.O."/>
            <person name="Grigoriev I.V."/>
            <person name="Baker S.E."/>
            <person name="Andersen M.R."/>
            <person name="Nordberg H.P."/>
            <person name="Cantor M.N."/>
            <person name="Hua S.X."/>
        </authorList>
    </citation>
    <scope>NUCLEOTIDE SEQUENCE [LARGE SCALE GENOMIC DNA]</scope>
    <source>
        <strain evidence="2 3">CBS 102.13</strain>
    </source>
</reference>
<dbReference type="GeneID" id="36524397"/>
<evidence type="ECO:0000313" key="2">
    <source>
        <dbReference type="EMBL" id="PLB38944.1"/>
    </source>
</evidence>